<keyword evidence="10" id="KW-1185">Reference proteome</keyword>
<dbReference type="Pfam" id="PF25568">
    <property type="entry name" value="AAA_lid_At3g28540"/>
    <property type="match status" value="1"/>
</dbReference>
<keyword evidence="4" id="KW-0547">Nucleotide-binding</keyword>
<keyword evidence="5" id="KW-0460">Magnesium</keyword>
<dbReference type="InterPro" id="IPR003959">
    <property type="entry name" value="ATPase_AAA_core"/>
</dbReference>
<dbReference type="SMART" id="SM00382">
    <property type="entry name" value="AAA"/>
    <property type="match status" value="1"/>
</dbReference>
<dbReference type="PROSITE" id="PS00018">
    <property type="entry name" value="EF_HAND_1"/>
    <property type="match status" value="1"/>
</dbReference>
<evidence type="ECO:0000313" key="10">
    <source>
        <dbReference type="Proteomes" id="UP001346149"/>
    </source>
</evidence>
<comment type="cofactor">
    <cofactor evidence="1">
        <name>Mg(2+)</name>
        <dbReference type="ChEBI" id="CHEBI:18420"/>
    </cofactor>
</comment>
<dbReference type="InterPro" id="IPR027417">
    <property type="entry name" value="P-loop_NTPase"/>
</dbReference>
<dbReference type="InterPro" id="IPR058017">
    <property type="entry name" value="At3g28540-like_C"/>
</dbReference>
<feature type="region of interest" description="Disordered" evidence="7">
    <location>
        <begin position="418"/>
        <end position="437"/>
    </location>
</feature>
<sequence>MEIISHNVWWLLLAALPLLLILRVLFMTSALQLIARLWRSVEDHCHVYQFFTVPQLTEQVQENDLYRKVSVYLGSLSSLEDSQFTHLLSGSKSNDIVVRPDPSRPVRDRFLGAEVSWKTEGGGLVLTIRKRDKRRILKPYLQHIFAVSDEIEQNRREIRLMTNSGPVEEGRWRSVPFTHPATMDTIVMDTDMKAKVKSDLESFVKSKQYYHRIGRVWKRSYLLHGPTGTGKSSFIAAMAKFLGYDVYDIDMSRVLDDSDLKLLLMQTTSKSIIVVEDLDRFILPDAGKKPTSVSISGVLSFMDGIISCCGDERIMVFTMSGDRDRVEEAMMRPGRVDFQIHFPLCDFAAFKSMANSYLGAKDHKLFPQVEELFQLTGPSLSPAHIGEIMITNRSSQTRAIKSVIGALQTVNAKRVEQQRLVNSGSGRSSDESAEPASVICRESVHTVREIRKLYGLLKMGSRRKESIDLGSADQKEVPKLEA</sequence>
<dbReference type="EMBL" id="JAXQNO010000008">
    <property type="protein sequence ID" value="KAK4793416.1"/>
    <property type="molecule type" value="Genomic_DNA"/>
</dbReference>
<dbReference type="Pfam" id="PF14363">
    <property type="entry name" value="AAA_assoc"/>
    <property type="match status" value="1"/>
</dbReference>
<comment type="similarity">
    <text evidence="2">Belongs to the AAA ATPase family. BCS1 subfamily.</text>
</comment>
<evidence type="ECO:0000256" key="1">
    <source>
        <dbReference type="ARBA" id="ARBA00001946"/>
    </source>
</evidence>
<evidence type="ECO:0000313" key="9">
    <source>
        <dbReference type="EMBL" id="KAK4793416.1"/>
    </source>
</evidence>
<dbReference type="InterPro" id="IPR025753">
    <property type="entry name" value="AAA_N_dom"/>
</dbReference>
<keyword evidence="3" id="KW-0378">Hydrolase</keyword>
<evidence type="ECO:0000256" key="5">
    <source>
        <dbReference type="ARBA" id="ARBA00022842"/>
    </source>
</evidence>
<keyword evidence="4" id="KW-0067">ATP-binding</keyword>
<evidence type="ECO:0000256" key="7">
    <source>
        <dbReference type="SAM" id="MobiDB-lite"/>
    </source>
</evidence>
<proteinExistence type="inferred from homology"/>
<dbReference type="InterPro" id="IPR050747">
    <property type="entry name" value="Mitochondrial_chaperone_BCS1"/>
</dbReference>
<dbReference type="AlphaFoldDB" id="A0AAN7MB47"/>
<evidence type="ECO:0000256" key="4">
    <source>
        <dbReference type="ARBA" id="ARBA00022840"/>
    </source>
</evidence>
<evidence type="ECO:0000259" key="8">
    <source>
        <dbReference type="SMART" id="SM00382"/>
    </source>
</evidence>
<accession>A0AAN7MB47</accession>
<evidence type="ECO:0000256" key="3">
    <source>
        <dbReference type="ARBA" id="ARBA00022801"/>
    </source>
</evidence>
<dbReference type="InterPro" id="IPR003593">
    <property type="entry name" value="AAA+_ATPase"/>
</dbReference>
<comment type="catalytic activity">
    <reaction evidence="6">
        <text>ATP + H2O = ADP + phosphate + H(+)</text>
        <dbReference type="Rhea" id="RHEA:13065"/>
        <dbReference type="ChEBI" id="CHEBI:15377"/>
        <dbReference type="ChEBI" id="CHEBI:15378"/>
        <dbReference type="ChEBI" id="CHEBI:30616"/>
        <dbReference type="ChEBI" id="CHEBI:43474"/>
        <dbReference type="ChEBI" id="CHEBI:456216"/>
    </reaction>
</comment>
<dbReference type="PANTHER" id="PTHR23070">
    <property type="entry name" value="BCS1 AAA-TYPE ATPASE"/>
    <property type="match status" value="1"/>
</dbReference>
<evidence type="ECO:0000256" key="6">
    <source>
        <dbReference type="ARBA" id="ARBA00049360"/>
    </source>
</evidence>
<reference evidence="9 10" key="1">
    <citation type="journal article" date="2023" name="Hortic Res">
        <title>Pangenome of water caltrop reveals structural variations and asymmetric subgenome divergence after allopolyploidization.</title>
        <authorList>
            <person name="Zhang X."/>
            <person name="Chen Y."/>
            <person name="Wang L."/>
            <person name="Yuan Y."/>
            <person name="Fang M."/>
            <person name="Shi L."/>
            <person name="Lu R."/>
            <person name="Comes H.P."/>
            <person name="Ma Y."/>
            <person name="Chen Y."/>
            <person name="Huang G."/>
            <person name="Zhou Y."/>
            <person name="Zheng Z."/>
            <person name="Qiu Y."/>
        </authorList>
    </citation>
    <scope>NUCLEOTIDE SEQUENCE [LARGE SCALE GENOMIC DNA]</scope>
    <source>
        <strain evidence="9">F231</strain>
    </source>
</reference>
<name>A0AAN7MB47_TRANT</name>
<dbReference type="SUPFAM" id="SSF52540">
    <property type="entry name" value="P-loop containing nucleoside triphosphate hydrolases"/>
    <property type="match status" value="1"/>
</dbReference>
<dbReference type="GO" id="GO:0005524">
    <property type="term" value="F:ATP binding"/>
    <property type="evidence" value="ECO:0007669"/>
    <property type="project" value="UniProtKB-KW"/>
</dbReference>
<evidence type="ECO:0000256" key="2">
    <source>
        <dbReference type="ARBA" id="ARBA00007448"/>
    </source>
</evidence>
<dbReference type="GO" id="GO:0016887">
    <property type="term" value="F:ATP hydrolysis activity"/>
    <property type="evidence" value="ECO:0007669"/>
    <property type="project" value="InterPro"/>
</dbReference>
<feature type="domain" description="AAA+ ATPase" evidence="8">
    <location>
        <begin position="217"/>
        <end position="346"/>
    </location>
</feature>
<comment type="caution">
    <text evidence="9">The sequence shown here is derived from an EMBL/GenBank/DDBJ whole genome shotgun (WGS) entry which is preliminary data.</text>
</comment>
<organism evidence="9 10">
    <name type="scientific">Trapa natans</name>
    <name type="common">Water chestnut</name>
    <dbReference type="NCBI Taxonomy" id="22666"/>
    <lineage>
        <taxon>Eukaryota</taxon>
        <taxon>Viridiplantae</taxon>
        <taxon>Streptophyta</taxon>
        <taxon>Embryophyta</taxon>
        <taxon>Tracheophyta</taxon>
        <taxon>Spermatophyta</taxon>
        <taxon>Magnoliopsida</taxon>
        <taxon>eudicotyledons</taxon>
        <taxon>Gunneridae</taxon>
        <taxon>Pentapetalae</taxon>
        <taxon>rosids</taxon>
        <taxon>malvids</taxon>
        <taxon>Myrtales</taxon>
        <taxon>Lythraceae</taxon>
        <taxon>Trapa</taxon>
    </lineage>
</organism>
<dbReference type="Proteomes" id="UP001346149">
    <property type="component" value="Unassembled WGS sequence"/>
</dbReference>
<dbReference type="InterPro" id="IPR018247">
    <property type="entry name" value="EF_Hand_1_Ca_BS"/>
</dbReference>
<dbReference type="GO" id="GO:0006950">
    <property type="term" value="P:response to stress"/>
    <property type="evidence" value="ECO:0007669"/>
    <property type="project" value="UniProtKB-ARBA"/>
</dbReference>
<gene>
    <name evidence="9" type="ORF">SAY86_023851</name>
</gene>
<protein>
    <recommendedName>
        <fullName evidence="8">AAA+ ATPase domain-containing protein</fullName>
    </recommendedName>
</protein>
<dbReference type="Gene3D" id="3.40.50.300">
    <property type="entry name" value="P-loop containing nucleotide triphosphate hydrolases"/>
    <property type="match status" value="1"/>
</dbReference>
<dbReference type="Pfam" id="PF00004">
    <property type="entry name" value="AAA"/>
    <property type="match status" value="1"/>
</dbReference>